<dbReference type="CDD" id="cd00338">
    <property type="entry name" value="Ser_Recombinase"/>
    <property type="match status" value="1"/>
</dbReference>
<dbReference type="InterPro" id="IPR036162">
    <property type="entry name" value="Resolvase-like_N_sf"/>
</dbReference>
<dbReference type="SUPFAM" id="SSF53041">
    <property type="entry name" value="Resolvase-like"/>
    <property type="match status" value="1"/>
</dbReference>
<feature type="domain" description="Resolvase/invertase-type recombinase catalytic" evidence="3">
    <location>
        <begin position="13"/>
        <end position="149"/>
    </location>
</feature>
<dbReference type="GO" id="GO:0003677">
    <property type="term" value="F:DNA binding"/>
    <property type="evidence" value="ECO:0007669"/>
    <property type="project" value="UniProtKB-KW"/>
</dbReference>
<evidence type="ECO:0000313" key="4">
    <source>
        <dbReference type="EMBL" id="KAA3439898.1"/>
    </source>
</evidence>
<keyword evidence="5" id="KW-1185">Reference proteome</keyword>
<keyword evidence="2" id="KW-0233">DNA recombination</keyword>
<organism evidence="4 5">
    <name type="scientific">Rufibacter hautae</name>
    <dbReference type="NCBI Taxonomy" id="2595005"/>
    <lineage>
        <taxon>Bacteria</taxon>
        <taxon>Pseudomonadati</taxon>
        <taxon>Bacteroidota</taxon>
        <taxon>Cytophagia</taxon>
        <taxon>Cytophagales</taxon>
        <taxon>Hymenobacteraceae</taxon>
        <taxon>Rufibacter</taxon>
    </lineage>
</organism>
<keyword evidence="1" id="KW-0238">DNA-binding</keyword>
<evidence type="ECO:0000259" key="3">
    <source>
        <dbReference type="SMART" id="SM00857"/>
    </source>
</evidence>
<evidence type="ECO:0000313" key="5">
    <source>
        <dbReference type="Proteomes" id="UP000324133"/>
    </source>
</evidence>
<dbReference type="InterPro" id="IPR006119">
    <property type="entry name" value="Resolv_N"/>
</dbReference>
<dbReference type="Pfam" id="PF00239">
    <property type="entry name" value="Resolvase"/>
    <property type="match status" value="1"/>
</dbReference>
<dbReference type="Gene3D" id="3.40.50.1390">
    <property type="entry name" value="Resolvase, N-terminal catalytic domain"/>
    <property type="match status" value="1"/>
</dbReference>
<reference evidence="4 5" key="1">
    <citation type="submission" date="2019-07" db="EMBL/GenBank/DDBJ databases">
        <title>Rufibacter sp. nov., isolated from lake sediment.</title>
        <authorList>
            <person name="Qu J.-H."/>
        </authorList>
    </citation>
    <scope>NUCLEOTIDE SEQUENCE [LARGE SCALE GENOMIC DNA]</scope>
    <source>
        <strain evidence="4 5">NBS58-1</strain>
    </source>
</reference>
<evidence type="ECO:0000256" key="1">
    <source>
        <dbReference type="ARBA" id="ARBA00023125"/>
    </source>
</evidence>
<protein>
    <submittedName>
        <fullName evidence="4">Recombinase family protein</fullName>
    </submittedName>
</protein>
<accession>A0A5B6TTQ3</accession>
<dbReference type="AlphaFoldDB" id="A0A5B6TTQ3"/>
<dbReference type="InterPro" id="IPR050639">
    <property type="entry name" value="SSR_resolvase"/>
</dbReference>
<gene>
    <name evidence="4" type="ORF">FOA19_04290</name>
</gene>
<name>A0A5B6TTQ3_9BACT</name>
<evidence type="ECO:0000256" key="2">
    <source>
        <dbReference type="ARBA" id="ARBA00023172"/>
    </source>
</evidence>
<dbReference type="RefSeq" id="WP_149089538.1">
    <property type="nucleotide sequence ID" value="NZ_VKKY01000001.1"/>
</dbReference>
<dbReference type="PANTHER" id="PTHR30461">
    <property type="entry name" value="DNA-INVERTASE FROM LAMBDOID PROPHAGE"/>
    <property type="match status" value="1"/>
</dbReference>
<dbReference type="GO" id="GO:0000150">
    <property type="term" value="F:DNA strand exchange activity"/>
    <property type="evidence" value="ECO:0007669"/>
    <property type="project" value="InterPro"/>
</dbReference>
<proteinExistence type="predicted"/>
<dbReference type="Proteomes" id="UP000324133">
    <property type="component" value="Unassembled WGS sequence"/>
</dbReference>
<dbReference type="OrthoDB" id="2290206at2"/>
<comment type="caution">
    <text evidence="4">The sequence shown here is derived from an EMBL/GenBank/DDBJ whole genome shotgun (WGS) entry which is preliminary data.</text>
</comment>
<dbReference type="PANTHER" id="PTHR30461:SF2">
    <property type="entry name" value="SERINE RECOMBINASE PINE-RELATED"/>
    <property type="match status" value="1"/>
</dbReference>
<dbReference type="EMBL" id="VKKY01000001">
    <property type="protein sequence ID" value="KAA3439898.1"/>
    <property type="molecule type" value="Genomic_DNA"/>
</dbReference>
<dbReference type="SMART" id="SM00857">
    <property type="entry name" value="Resolvase"/>
    <property type="match status" value="1"/>
</dbReference>
<sequence length="238" mass="26624">METQLPTTAETKYVAYYRVSTSKQGESGLGLAAQQNAVNQCVRDPQLILASFTEIESGKKNNRQELEKAISYANAQSARLIIAKLDRLSRDQAFIHTLRNTGVDFICADMPDANTLTIGVFAAVGQHERETISKRTKEALHAKKLREPNWKPGTPANLTDEARMASLDTRRRNAQQNVNNRRAAALVRSLRERKDEAGNAPTWREIAEELNRHGFKTSRGGSFQATQAMRLFKPAIED</sequence>